<proteinExistence type="predicted"/>
<dbReference type="PANTHER" id="PTHR43842">
    <property type="entry name" value="PROPIONYL-COA CARBOXYLASE BETA CHAIN"/>
    <property type="match status" value="1"/>
</dbReference>
<dbReference type="PANTHER" id="PTHR43842:SF2">
    <property type="entry name" value="PROPIONYL-COA CARBOXYLASE BETA CHAIN, MITOCHONDRIAL"/>
    <property type="match status" value="1"/>
</dbReference>
<dbReference type="SUPFAM" id="SSF52096">
    <property type="entry name" value="ClpP/crotonase"/>
    <property type="match status" value="1"/>
</dbReference>
<evidence type="ECO:0008006" key="5">
    <source>
        <dbReference type="Google" id="ProtNLM"/>
    </source>
</evidence>
<evidence type="ECO:0000256" key="1">
    <source>
        <dbReference type="SAM" id="MobiDB-lite"/>
    </source>
</evidence>
<evidence type="ECO:0000313" key="4">
    <source>
        <dbReference type="EMBL" id="GAF90347.1"/>
    </source>
</evidence>
<protein>
    <recommendedName>
        <fullName evidence="5">CoA carboxyltransferase C-terminal domain-containing protein</fullName>
    </recommendedName>
</protein>
<organism evidence="4">
    <name type="scientific">marine sediment metagenome</name>
    <dbReference type="NCBI Taxonomy" id="412755"/>
    <lineage>
        <taxon>unclassified sequences</taxon>
        <taxon>metagenomes</taxon>
        <taxon>ecological metagenomes</taxon>
    </lineage>
</organism>
<dbReference type="PROSITE" id="PS50980">
    <property type="entry name" value="COA_CT_NTER"/>
    <property type="match status" value="1"/>
</dbReference>
<accession>X0TQC1</accession>
<reference evidence="4" key="1">
    <citation type="journal article" date="2014" name="Front. Microbiol.">
        <title>High frequency of phylogenetically diverse reductive dehalogenase-homologous genes in deep subseafloor sedimentary metagenomes.</title>
        <authorList>
            <person name="Kawai M."/>
            <person name="Futagami T."/>
            <person name="Toyoda A."/>
            <person name="Takaki Y."/>
            <person name="Nishi S."/>
            <person name="Hori S."/>
            <person name="Arai W."/>
            <person name="Tsubouchi T."/>
            <person name="Morono Y."/>
            <person name="Uchiyama I."/>
            <person name="Ito T."/>
            <person name="Fujiyama A."/>
            <person name="Inagaki F."/>
            <person name="Takami H."/>
        </authorList>
    </citation>
    <scope>NUCLEOTIDE SEQUENCE</scope>
    <source>
        <strain evidence="4">Expedition CK06-06</strain>
    </source>
</reference>
<gene>
    <name evidence="4" type="ORF">S01H1_29463</name>
</gene>
<dbReference type="Gene3D" id="3.90.226.10">
    <property type="entry name" value="2-enoyl-CoA Hydratase, Chain A, domain 1"/>
    <property type="match status" value="2"/>
</dbReference>
<feature type="domain" description="CoA carboxyltransferase C-terminal" evidence="3">
    <location>
        <begin position="57"/>
        <end position="271"/>
    </location>
</feature>
<feature type="domain" description="CoA carboxyltransferase N-terminal" evidence="2">
    <location>
        <begin position="1"/>
        <end position="53"/>
    </location>
</feature>
<sequence>ETTFEELGGAMTHNTKSGVAHFACESDEDAIGRIRELLSYLPANNMEDPPVLDSGDSPDRADPALDGIIPDNPKKAYDMRIIIRSLVDGGRIIEPHQYYAENLIVCFARLDGHTIGIIANQPLALAGSLNVDASDKATRFIRFCDAFNIPMLTMVDVPGYLPGVDQEWSGIIRHGAKLLWCYSEATVPKITLIVRKSTGGAYLAMCSSDLGADYVLAWPTAEVAVMGAAGAANIIHRKAIKQAKDPEAVRKEKVEEYEELFSNPYIAASRG</sequence>
<feature type="region of interest" description="Disordered" evidence="1">
    <location>
        <begin position="45"/>
        <end position="67"/>
    </location>
</feature>
<dbReference type="AlphaFoldDB" id="X0TQC1"/>
<name>X0TQC1_9ZZZZ</name>
<comment type="caution">
    <text evidence="4">The sequence shown here is derived from an EMBL/GenBank/DDBJ whole genome shotgun (WGS) entry which is preliminary data.</text>
</comment>
<dbReference type="InterPro" id="IPR051047">
    <property type="entry name" value="AccD/PCCB"/>
</dbReference>
<evidence type="ECO:0000259" key="2">
    <source>
        <dbReference type="PROSITE" id="PS50980"/>
    </source>
</evidence>
<dbReference type="PROSITE" id="PS50989">
    <property type="entry name" value="COA_CT_CTER"/>
    <property type="match status" value="1"/>
</dbReference>
<dbReference type="InterPro" id="IPR029045">
    <property type="entry name" value="ClpP/crotonase-like_dom_sf"/>
</dbReference>
<feature type="non-terminal residue" evidence="4">
    <location>
        <position position="1"/>
    </location>
</feature>
<dbReference type="GO" id="GO:0004658">
    <property type="term" value="F:propionyl-CoA carboxylase activity"/>
    <property type="evidence" value="ECO:0007669"/>
    <property type="project" value="TreeGrafter"/>
</dbReference>
<dbReference type="InterPro" id="IPR034733">
    <property type="entry name" value="AcCoA_carboxyl_beta"/>
</dbReference>
<dbReference type="Pfam" id="PF01039">
    <property type="entry name" value="Carboxyl_trans"/>
    <property type="match status" value="1"/>
</dbReference>
<dbReference type="EMBL" id="BARS01018065">
    <property type="protein sequence ID" value="GAF90347.1"/>
    <property type="molecule type" value="Genomic_DNA"/>
</dbReference>
<evidence type="ECO:0000259" key="3">
    <source>
        <dbReference type="PROSITE" id="PS50989"/>
    </source>
</evidence>
<dbReference type="InterPro" id="IPR011762">
    <property type="entry name" value="COA_CT_N"/>
</dbReference>
<dbReference type="InterPro" id="IPR011763">
    <property type="entry name" value="COA_CT_C"/>
</dbReference>